<dbReference type="Pfam" id="PF20148">
    <property type="entry name" value="DUF6531"/>
    <property type="match status" value="1"/>
</dbReference>
<feature type="domain" description="Bacterial repeat" evidence="2">
    <location>
        <begin position="190"/>
        <end position="249"/>
    </location>
</feature>
<accession>A0A5S3YXU7</accession>
<feature type="non-terminal residue" evidence="5">
    <location>
        <position position="1"/>
    </location>
</feature>
<dbReference type="PANTHER" id="PTHR32305:SF15">
    <property type="entry name" value="PROTEIN RHSA-RELATED"/>
    <property type="match status" value="1"/>
</dbReference>
<feature type="domain" description="DUF6531" evidence="3">
    <location>
        <begin position="475"/>
        <end position="549"/>
    </location>
</feature>
<dbReference type="RefSeq" id="WP_138566123.1">
    <property type="nucleotide sequence ID" value="NZ_PNCM01000006.1"/>
</dbReference>
<dbReference type="Pfam" id="PF25023">
    <property type="entry name" value="TEN_YD-shell"/>
    <property type="match status" value="4"/>
</dbReference>
<dbReference type="InterPro" id="IPR045351">
    <property type="entry name" value="DUF6531"/>
</dbReference>
<evidence type="ECO:0000313" key="6">
    <source>
        <dbReference type="Proteomes" id="UP000307362"/>
    </source>
</evidence>
<sequence length="1776" mass="197447">LDTLRIHYCNSDSYNCGNQYIDLTKRTGTRTFNFDASQYAGERVYYKAEVKSSAGTQTLPPPSGFVNVPQSTLPNVSDFSPKQIAVGSTQIVVISGQNLPATIVANIQGADSCTRQSVSSTQARFSCSPTVAGEQRFYVKAQAGDTDFIAGSENWFIEILESQGDISTLTVNLTGQGRVFSSPTNEIDCGSRCSYQYENNSQITLIATAEDGWEFSSWSYQPTQANQCTAVACSLVVTEDLLLTAVFVEQEDPTTEPRLIDFTPKRASKGSETTFTLVGENLPTQLIANIQGTLGHCTYINGNESRVTLTCSPDEQGSKRFYIKDANDKSKPLAGSEHWHVEITPPIQNSTPSVWIENLPSYATLDKQFTVVVKSEDIDGDLVSIQADWEGDNNLDRKVNVSNTHGQDIAFSYTRSNNDTSELTIKFIATDASGNKGSFSHKIPVVEPQNTTEVVSGYEGSDKVISTDGGQCVANPIMPSNGAKVESKQLLAVNGVVPVTFDISYNSLIRGQSGIGVGWDFANAYAAQIAEQPNGEVTILWSDNQQHKFSPKGDGTYNTESFGCRLDKLTKLEDGTFKVERRNRSTYIFNEFNFLTRIENHKGQGINFEFDEQSRLKKAYEPVSNVGITYFYNSDGFLVEASTNAGRSVRLNYENEQLTQIVHADGTVEEFTYNDLDQIVDHFLDSVLVSTTKYDNKGRAIEQEDSRDDNQVLLLSYQETDEHVITTITDRNGAITQKTFDKNYQLLKEVNALSHEQKFEYNEDGKPILITNGRGFSTSMEYTLYGDITKLKTPDGAIDTKEYDANRNILKHTNALEESTVYSYATGTNNVEIIANALELKTSFTYNEHNQQLSVTTSEGRSTHYGYSNGLLTSETNPEGYTRHIYYDLDGFVDAETDFQGNTTTYERDGLGRVVRKVDPLGLDETWVYDARGNVTEYCDKRCNSGTSSAAAQLLYSYNGQGDLIEKRIVSINQNFQDIVYKYGYDGESRLIESVDPNGNITKIKRDPLGRVIETTDALGNTIKAEFDESGNLIESSDAKGNISKATFDEMDRTTQTEDAAGNIQSFVYNLLGQLTKTTNAMSQVWHNAYDKLSRLVSITHPSSTDEPLVAKQDYDKDNNVTSVTTPTDDTRTLTLNNNAQVETETSADNVSLQYSYNKNGLVSTFTNGRNQKASYEYDSTSRLTSVTDPISTISYGYDQNANPTSITENELTITREYDSLNRVSLYKQNDNNFRGVNFLRDASGNLEQVQYVNDNGNTNLPVKYTYNELNLVTSVSTLNQSTIAAQYKYDANQNITKVIRGNGTVLENTYDELNRLTSSIDKASDGSEILKQVYTYNAIGQLIKEEITPEIVPPIELLAEQTMSYSADNRIVSKNSKTFDFDLDGNTLNVGDMALGFNARNQLSSAGNHQYTYNAEGMRDTQTYSSESGETTIRYSLLPDYLGLPQIAWQEVTHPDGSKDLYFFIYSPYGLVSQQGTREYYFHYDYRGSVVAISDENGDVVARYGYTPFGHRFDAPDFEEQNKAIETPFGYNGRDGVITDSNGLIYMRARYYSPELRRFVSKDPIRGDISDLGSLNRYAYVGGDPVNLVDPSGLTPSKFDTLADLLELYAELGGEGGVRIARSIGPKLEKLLGPKKKNINPKFRLPKSNGSWEGRPGNSIWNSTLDDVNQVTGNTGVPFINGRPNFTQWSKGQLKFEQGILNGSKTDFDRVYEELAKMKGLPSKNAAKNYLKELGLTPHHLDANTIQFIPTKLHRNIPHIGAASDLRGDFKCLIK</sequence>
<dbReference type="Pfam" id="PF05593">
    <property type="entry name" value="RHS_repeat"/>
    <property type="match status" value="1"/>
</dbReference>
<dbReference type="NCBIfam" id="TIGR01643">
    <property type="entry name" value="YD_repeat_2x"/>
    <property type="match status" value="4"/>
</dbReference>
<protein>
    <recommendedName>
        <fullName evidence="7">Bacterial repeat domain-containing protein</fullName>
    </recommendedName>
</protein>
<gene>
    <name evidence="5" type="ORF">CWB73_01420</name>
</gene>
<reference evidence="5 6" key="1">
    <citation type="submission" date="2017-12" db="EMBL/GenBank/DDBJ databases">
        <authorList>
            <person name="Paulsen S."/>
            <person name="Gram L.K."/>
        </authorList>
    </citation>
    <scope>NUCLEOTIDE SEQUENCE [LARGE SCALE GENOMIC DNA]</scope>
    <source>
        <strain evidence="5 6">S1189</strain>
    </source>
</reference>
<evidence type="ECO:0000259" key="4">
    <source>
        <dbReference type="Pfam" id="PF25023"/>
    </source>
</evidence>
<evidence type="ECO:0000259" key="3">
    <source>
        <dbReference type="Pfam" id="PF20148"/>
    </source>
</evidence>
<feature type="domain" description="Teneurin-like YD-shell" evidence="4">
    <location>
        <begin position="1206"/>
        <end position="1345"/>
    </location>
</feature>
<evidence type="ECO:0000313" key="5">
    <source>
        <dbReference type="EMBL" id="TMP83519.1"/>
    </source>
</evidence>
<feature type="domain" description="Teneurin-like YD-shell" evidence="4">
    <location>
        <begin position="1043"/>
        <end position="1202"/>
    </location>
</feature>
<evidence type="ECO:0000256" key="1">
    <source>
        <dbReference type="ARBA" id="ARBA00022737"/>
    </source>
</evidence>
<dbReference type="Pfam" id="PF18998">
    <property type="entry name" value="Flg_new_2"/>
    <property type="match status" value="1"/>
</dbReference>
<feature type="domain" description="Teneurin-like YD-shell" evidence="4">
    <location>
        <begin position="1473"/>
        <end position="1586"/>
    </location>
</feature>
<organism evidence="5 6">
    <name type="scientific">Pseudoalteromonas phenolica</name>
    <dbReference type="NCBI Taxonomy" id="161398"/>
    <lineage>
        <taxon>Bacteria</taxon>
        <taxon>Pseudomonadati</taxon>
        <taxon>Pseudomonadota</taxon>
        <taxon>Gammaproteobacteria</taxon>
        <taxon>Alteromonadales</taxon>
        <taxon>Pseudoalteromonadaceae</taxon>
        <taxon>Pseudoalteromonas</taxon>
    </lineage>
</organism>
<name>A0A5S3YXU7_9GAMM</name>
<proteinExistence type="predicted"/>
<dbReference type="InterPro" id="IPR006530">
    <property type="entry name" value="YD"/>
</dbReference>
<dbReference type="InterPro" id="IPR044060">
    <property type="entry name" value="Bacterial_rp_domain"/>
</dbReference>
<dbReference type="InterPro" id="IPR022385">
    <property type="entry name" value="Rhs_assc_core"/>
</dbReference>
<dbReference type="Gene3D" id="2.180.10.10">
    <property type="entry name" value="RHS repeat-associated core"/>
    <property type="match status" value="3"/>
</dbReference>
<keyword evidence="1" id="KW-0677">Repeat</keyword>
<evidence type="ECO:0008006" key="7">
    <source>
        <dbReference type="Google" id="ProtNLM"/>
    </source>
</evidence>
<dbReference type="InterPro" id="IPR031325">
    <property type="entry name" value="RHS_repeat"/>
</dbReference>
<comment type="caution">
    <text evidence="5">The sequence shown here is derived from an EMBL/GenBank/DDBJ whole genome shotgun (WGS) entry which is preliminary data.</text>
</comment>
<feature type="domain" description="Teneurin-like YD-shell" evidence="4">
    <location>
        <begin position="677"/>
        <end position="875"/>
    </location>
</feature>
<dbReference type="OrthoDB" id="9816400at2"/>
<reference evidence="6" key="2">
    <citation type="submission" date="2019-06" db="EMBL/GenBank/DDBJ databases">
        <title>Co-occurence of chitin degradation, pigmentation and bioactivity in marine Pseudoalteromonas.</title>
        <authorList>
            <person name="Sonnenschein E.C."/>
            <person name="Bech P.K."/>
        </authorList>
    </citation>
    <scope>NUCLEOTIDE SEQUENCE [LARGE SCALE GENOMIC DNA]</scope>
    <source>
        <strain evidence="6">S1189</strain>
    </source>
</reference>
<dbReference type="PANTHER" id="PTHR32305">
    <property type="match status" value="1"/>
</dbReference>
<dbReference type="NCBIfam" id="TIGR03696">
    <property type="entry name" value="Rhs_assc_core"/>
    <property type="match status" value="1"/>
</dbReference>
<evidence type="ECO:0000259" key="2">
    <source>
        <dbReference type="Pfam" id="PF18998"/>
    </source>
</evidence>
<dbReference type="Proteomes" id="UP000307362">
    <property type="component" value="Unassembled WGS sequence"/>
</dbReference>
<dbReference type="InterPro" id="IPR056823">
    <property type="entry name" value="TEN-like_YD-shell"/>
</dbReference>
<dbReference type="InterPro" id="IPR050708">
    <property type="entry name" value="T6SS_VgrG/RHS"/>
</dbReference>
<dbReference type="EMBL" id="PNCM01000006">
    <property type="protein sequence ID" value="TMP83519.1"/>
    <property type="molecule type" value="Genomic_DNA"/>
</dbReference>